<evidence type="ECO:0000313" key="6">
    <source>
        <dbReference type="Proteomes" id="UP000246464"/>
    </source>
</evidence>
<dbReference type="Pfam" id="PF03128">
    <property type="entry name" value="CXCXC"/>
    <property type="match status" value="1"/>
</dbReference>
<proteinExistence type="predicted"/>
<keyword evidence="2" id="KW-0964">Secreted</keyword>
<evidence type="ECO:0000256" key="4">
    <source>
        <dbReference type="ARBA" id="ARBA00022729"/>
    </source>
</evidence>
<keyword evidence="3" id="KW-0037">Angiogenesis</keyword>
<organism evidence="5 6">
    <name type="scientific">Scophthalmus maximus</name>
    <name type="common">Turbot</name>
    <name type="synonym">Psetta maxima</name>
    <dbReference type="NCBI Taxonomy" id="52904"/>
    <lineage>
        <taxon>Eukaryota</taxon>
        <taxon>Metazoa</taxon>
        <taxon>Chordata</taxon>
        <taxon>Craniata</taxon>
        <taxon>Vertebrata</taxon>
        <taxon>Euteleostomi</taxon>
        <taxon>Actinopterygii</taxon>
        <taxon>Neopterygii</taxon>
        <taxon>Teleostei</taxon>
        <taxon>Neoteleostei</taxon>
        <taxon>Acanthomorphata</taxon>
        <taxon>Carangaria</taxon>
        <taxon>Pleuronectiformes</taxon>
        <taxon>Pleuronectoidei</taxon>
        <taxon>Scophthalmidae</taxon>
        <taxon>Scophthalmus</taxon>
    </lineage>
</organism>
<dbReference type="EMBL" id="CP026243">
    <property type="protein sequence ID" value="AWO96007.1"/>
    <property type="molecule type" value="Genomic_DNA"/>
</dbReference>
<protein>
    <submittedName>
        <fullName evidence="5">Putative vascular endothelial growth factor C-like</fullName>
    </submittedName>
</protein>
<evidence type="ECO:0000256" key="2">
    <source>
        <dbReference type="ARBA" id="ARBA00022525"/>
    </source>
</evidence>
<dbReference type="InterPro" id="IPR004153">
    <property type="entry name" value="CXCXC_repeat"/>
</dbReference>
<evidence type="ECO:0000313" key="5">
    <source>
        <dbReference type="EMBL" id="AWO96007.1"/>
    </source>
</evidence>
<keyword evidence="6" id="KW-1185">Reference proteome</keyword>
<accession>A0A2U9AWN3</accession>
<dbReference type="AlphaFoldDB" id="A0A2U9AWN3"/>
<gene>
    <name evidence="5" type="ORF">SMAX5B_022038</name>
</gene>
<evidence type="ECO:0000256" key="1">
    <source>
        <dbReference type="ARBA" id="ARBA00004613"/>
    </source>
</evidence>
<keyword evidence="4" id="KW-0732">Signal</keyword>
<feature type="non-terminal residue" evidence="5">
    <location>
        <position position="1"/>
    </location>
</feature>
<reference evidence="5 6" key="1">
    <citation type="submission" date="2017-12" db="EMBL/GenBank/DDBJ databases">
        <title>Integrating genomic resources of turbot (Scophthalmus maximus) in depth evaluation of genetic and physical mapping variation across individuals.</title>
        <authorList>
            <person name="Martinez P."/>
        </authorList>
    </citation>
    <scope>NUCLEOTIDE SEQUENCE [LARGE SCALE GENOMIC DNA]</scope>
</reference>
<comment type="subcellular location">
    <subcellularLocation>
        <location evidence="1">Secreted</location>
    </subcellularLocation>
</comment>
<dbReference type="Proteomes" id="UP000246464">
    <property type="component" value="Chromosome 1"/>
</dbReference>
<name>A0A2U9AWN3_SCOMX</name>
<evidence type="ECO:0000256" key="3">
    <source>
        <dbReference type="ARBA" id="ARBA00022657"/>
    </source>
</evidence>
<sequence length="318" mass="35748">GDRTGASWRPSSRKVTVGPCWRTVTDESHLRHSWRRKTVTAGTHHEAELEESNCWESCGERVGGPQLVGLLLRQAGHLSTQCWRTATAGTPLETELDDIDWWDFSEDRAGGKQLASHLSTKCCSTATVHSAGGQRLLGHLLRPGGQRLLGLLWRQSWMTVTGGTPLAYKLEDSDLWDSSEEELEESDWQDISVHTAGRQQLLGLLWRQSWMTVTGECQCEGQSEGKWCPAGQRWDDDLCGCVCAADCPGSQPLNPDTCLCQCRESPQSCLRQGKRFNPNTCSCYRLPCRKPRRVCLAGFYYSHQVCQCIPNYMRPEWN</sequence>